<reference evidence="2 3" key="1">
    <citation type="submission" date="2018-05" db="EMBL/GenBank/DDBJ databases">
        <title>Genomic Encyclopedia of Archaeal and Bacterial Type Strains, Phase II (KMG-II): from individual species to whole genera.</title>
        <authorList>
            <person name="Goeker M."/>
        </authorList>
    </citation>
    <scope>NUCLEOTIDE SEQUENCE [LARGE SCALE GENOMIC DNA]</scope>
    <source>
        <strain evidence="2 3">DSM 45184</strain>
    </source>
</reference>
<feature type="transmembrane region" description="Helical" evidence="1">
    <location>
        <begin position="58"/>
        <end position="84"/>
    </location>
</feature>
<dbReference type="EMBL" id="QGGR01000007">
    <property type="protein sequence ID" value="PWK47417.1"/>
    <property type="molecule type" value="Genomic_DNA"/>
</dbReference>
<comment type="caution">
    <text evidence="2">The sequence shown here is derived from an EMBL/GenBank/DDBJ whole genome shotgun (WGS) entry which is preliminary data.</text>
</comment>
<sequence length="102" mass="10798">MIGVCGLPSALFFAMLAVNAESIHPYVLVLGLPALIAYPLAVWLWVRARRARSTGRAWTAAALGMALVVGSSVVPVTILGGALITQWKETQPGGRGYVPPER</sequence>
<name>A0A316FZ47_9ACTN</name>
<feature type="transmembrane region" description="Helical" evidence="1">
    <location>
        <begin position="30"/>
        <end position="46"/>
    </location>
</feature>
<evidence type="ECO:0000256" key="1">
    <source>
        <dbReference type="SAM" id="Phobius"/>
    </source>
</evidence>
<gene>
    <name evidence="2" type="ORF">BC793_10727</name>
</gene>
<keyword evidence="1" id="KW-0812">Transmembrane</keyword>
<keyword evidence="3" id="KW-1185">Reference proteome</keyword>
<evidence type="ECO:0000313" key="2">
    <source>
        <dbReference type="EMBL" id="PWK47417.1"/>
    </source>
</evidence>
<keyword evidence="1" id="KW-1133">Transmembrane helix</keyword>
<proteinExistence type="predicted"/>
<organism evidence="2 3">
    <name type="scientific">Actinoplanes xinjiangensis</name>
    <dbReference type="NCBI Taxonomy" id="512350"/>
    <lineage>
        <taxon>Bacteria</taxon>
        <taxon>Bacillati</taxon>
        <taxon>Actinomycetota</taxon>
        <taxon>Actinomycetes</taxon>
        <taxon>Micromonosporales</taxon>
        <taxon>Micromonosporaceae</taxon>
        <taxon>Actinoplanes</taxon>
    </lineage>
</organism>
<evidence type="ECO:0000313" key="3">
    <source>
        <dbReference type="Proteomes" id="UP000245697"/>
    </source>
</evidence>
<dbReference type="Proteomes" id="UP000245697">
    <property type="component" value="Unassembled WGS sequence"/>
</dbReference>
<keyword evidence="1" id="KW-0472">Membrane</keyword>
<protein>
    <submittedName>
        <fullName evidence="2">Uncharacterized protein</fullName>
    </submittedName>
</protein>
<dbReference type="AlphaFoldDB" id="A0A316FZ47"/>
<accession>A0A316FZ47</accession>